<dbReference type="AlphaFoldDB" id="A0A158AF23"/>
<dbReference type="STRING" id="1777138.AWB77_01724"/>
<dbReference type="RefSeq" id="WP_061133962.1">
    <property type="nucleotide sequence ID" value="NZ_FCNX02000003.1"/>
</dbReference>
<evidence type="ECO:0000313" key="3">
    <source>
        <dbReference type="Proteomes" id="UP000054903"/>
    </source>
</evidence>
<keyword evidence="3" id="KW-1185">Reference proteome</keyword>
<dbReference type="InterPro" id="IPR054195">
    <property type="entry name" value="DUF6900"/>
</dbReference>
<feature type="domain" description="DUF6900" evidence="1">
    <location>
        <begin position="14"/>
        <end position="57"/>
    </location>
</feature>
<dbReference type="OrthoDB" id="9108067at2"/>
<dbReference type="Pfam" id="PF21841">
    <property type="entry name" value="DUF6900"/>
    <property type="match status" value="1"/>
</dbReference>
<sequence length="74" mass="8331">MIYRNKTEAYWEPLLTIARDELGIETFDSTGKPSADIRLCRVEDIGRALERAYDFGLLVGHTVTRAESAKEPCA</sequence>
<dbReference type="EMBL" id="FCNX02000003">
    <property type="protein sequence ID" value="SAK56472.1"/>
    <property type="molecule type" value="Genomic_DNA"/>
</dbReference>
<protein>
    <recommendedName>
        <fullName evidence="1">DUF6900 domain-containing protein</fullName>
    </recommendedName>
</protein>
<organism evidence="2 3">
    <name type="scientific">Caballeronia fortuita</name>
    <dbReference type="NCBI Taxonomy" id="1777138"/>
    <lineage>
        <taxon>Bacteria</taxon>
        <taxon>Pseudomonadati</taxon>
        <taxon>Pseudomonadota</taxon>
        <taxon>Betaproteobacteria</taxon>
        <taxon>Burkholderiales</taxon>
        <taxon>Burkholderiaceae</taxon>
        <taxon>Caballeronia</taxon>
    </lineage>
</organism>
<comment type="caution">
    <text evidence="2">The sequence shown here is derived from an EMBL/GenBank/DDBJ whole genome shotgun (WGS) entry which is preliminary data.</text>
</comment>
<gene>
    <name evidence="2" type="ORF">AWB77_01724</name>
</gene>
<evidence type="ECO:0000313" key="2">
    <source>
        <dbReference type="EMBL" id="SAK56472.1"/>
    </source>
</evidence>
<evidence type="ECO:0000259" key="1">
    <source>
        <dbReference type="Pfam" id="PF21841"/>
    </source>
</evidence>
<name>A0A158AF23_9BURK</name>
<accession>A0A158AF23</accession>
<dbReference type="Proteomes" id="UP000054903">
    <property type="component" value="Unassembled WGS sequence"/>
</dbReference>
<reference evidence="2" key="1">
    <citation type="submission" date="2016-01" db="EMBL/GenBank/DDBJ databases">
        <authorList>
            <person name="Peeters C."/>
        </authorList>
    </citation>
    <scope>NUCLEOTIDE SEQUENCE</scope>
    <source>
        <strain evidence="2">LMG 29320</strain>
    </source>
</reference>
<proteinExistence type="predicted"/>